<dbReference type="PIRSF" id="PIRSF016838">
    <property type="entry name" value="PafC"/>
    <property type="match status" value="1"/>
</dbReference>
<feature type="domain" description="WYL" evidence="1">
    <location>
        <begin position="158"/>
        <end position="225"/>
    </location>
</feature>
<dbReference type="PANTHER" id="PTHR34580:SF1">
    <property type="entry name" value="PROTEIN PAFC"/>
    <property type="match status" value="1"/>
</dbReference>
<dbReference type="Pfam" id="PF13280">
    <property type="entry name" value="WYL"/>
    <property type="match status" value="1"/>
</dbReference>
<protein>
    <submittedName>
        <fullName evidence="4">Proteasome accessory factor C</fullName>
    </submittedName>
</protein>
<comment type="caution">
    <text evidence="4">The sequence shown here is derived from an EMBL/GenBank/DDBJ whole genome shotgun (WGS) entry which is preliminary data.</text>
</comment>
<dbReference type="PANTHER" id="PTHR34580">
    <property type="match status" value="1"/>
</dbReference>
<evidence type="ECO:0000259" key="1">
    <source>
        <dbReference type="Pfam" id="PF13280"/>
    </source>
</evidence>
<dbReference type="InterPro" id="IPR057727">
    <property type="entry name" value="WCX_dom"/>
</dbReference>
<dbReference type="Proteomes" id="UP000295060">
    <property type="component" value="Unassembled WGS sequence"/>
</dbReference>
<dbReference type="InterPro" id="IPR028349">
    <property type="entry name" value="PafC-like"/>
</dbReference>
<dbReference type="Pfam" id="PF25583">
    <property type="entry name" value="WCX"/>
    <property type="match status" value="1"/>
</dbReference>
<name>A0ABY2F404_9ACTN</name>
<proteinExistence type="predicted"/>
<dbReference type="InterPro" id="IPR051534">
    <property type="entry name" value="CBASS_pafABC_assoc_protein"/>
</dbReference>
<sequence>MAAADGGRGMSNARDQVQRLLALVPYLRENDGARVDDVAKEFGVRPKQIIADLKVLWFCGLPGAQMGDLIEIDIEAAEGDGVIHINNADYLARPLRLAAAEALALLTALRTLREVTGGPDRDAVDRAIAKLERAAGEAAAASEGAAAHVHVEPAAPEIAEIVNRALATKRRLHLTYDVPSRDETTERDVDPMRLVVSEGRTYLEAWCRLAEDVRLFRLDRIAAVKLLDLPSEPPPEATPRDLSNGMFQPSERDLLATLRLAPPARWVAEYYPNESVEEGPDNSLIVKLRVADTAWLQRLVLRLGGAATVLDPPDLTTQIAATARDALSAYDD</sequence>
<dbReference type="Pfam" id="PF19187">
    <property type="entry name" value="HTH_PafC"/>
    <property type="match status" value="1"/>
</dbReference>
<dbReference type="InterPro" id="IPR043839">
    <property type="entry name" value="PafC_HTH"/>
</dbReference>
<dbReference type="GO" id="GO:0000502">
    <property type="term" value="C:proteasome complex"/>
    <property type="evidence" value="ECO:0007669"/>
    <property type="project" value="UniProtKB-KW"/>
</dbReference>
<organism evidence="4 5">
    <name type="scientific">Kribbella pratensis</name>
    <dbReference type="NCBI Taxonomy" id="2512112"/>
    <lineage>
        <taxon>Bacteria</taxon>
        <taxon>Bacillati</taxon>
        <taxon>Actinomycetota</taxon>
        <taxon>Actinomycetes</taxon>
        <taxon>Propionibacteriales</taxon>
        <taxon>Kribbellaceae</taxon>
        <taxon>Kribbella</taxon>
    </lineage>
</organism>
<dbReference type="InterPro" id="IPR026881">
    <property type="entry name" value="WYL_dom"/>
</dbReference>
<evidence type="ECO:0000259" key="2">
    <source>
        <dbReference type="Pfam" id="PF19187"/>
    </source>
</evidence>
<feature type="domain" description="PafC HTH" evidence="2">
    <location>
        <begin position="15"/>
        <end position="133"/>
    </location>
</feature>
<dbReference type="PROSITE" id="PS52050">
    <property type="entry name" value="WYL"/>
    <property type="match status" value="1"/>
</dbReference>
<dbReference type="EMBL" id="SODU01000007">
    <property type="protein sequence ID" value="TDW79256.1"/>
    <property type="molecule type" value="Genomic_DNA"/>
</dbReference>
<gene>
    <name evidence="4" type="ORF">EV137_8142</name>
</gene>
<keyword evidence="5" id="KW-1185">Reference proteome</keyword>
<keyword evidence="4" id="KW-0647">Proteasome</keyword>
<reference evidence="4 5" key="1">
    <citation type="submission" date="2019-03" db="EMBL/GenBank/DDBJ databases">
        <title>Genomic Encyclopedia of Type Strains, Phase III (KMG-III): the genomes of soil and plant-associated and newly described type strains.</title>
        <authorList>
            <person name="Whitman W."/>
        </authorList>
    </citation>
    <scope>NUCLEOTIDE SEQUENCE [LARGE SCALE GENOMIC DNA]</scope>
    <source>
        <strain evidence="4 5">VKMAc-2574</strain>
    </source>
</reference>
<evidence type="ECO:0000259" key="3">
    <source>
        <dbReference type="Pfam" id="PF25583"/>
    </source>
</evidence>
<evidence type="ECO:0000313" key="5">
    <source>
        <dbReference type="Proteomes" id="UP000295060"/>
    </source>
</evidence>
<evidence type="ECO:0000313" key="4">
    <source>
        <dbReference type="EMBL" id="TDW79256.1"/>
    </source>
</evidence>
<feature type="domain" description="WCX" evidence="3">
    <location>
        <begin position="255"/>
        <end position="327"/>
    </location>
</feature>
<accession>A0ABY2F404</accession>